<feature type="chain" id="PRO_5044584703" evidence="2">
    <location>
        <begin position="21"/>
        <end position="269"/>
    </location>
</feature>
<evidence type="ECO:0000256" key="2">
    <source>
        <dbReference type="SAM" id="SignalP"/>
    </source>
</evidence>
<dbReference type="Pfam" id="PF13624">
    <property type="entry name" value="SurA_N_3"/>
    <property type="match status" value="1"/>
</dbReference>
<dbReference type="OrthoDB" id="14196at2"/>
<evidence type="ECO:0000259" key="3">
    <source>
        <dbReference type="PROSITE" id="PS50198"/>
    </source>
</evidence>
<feature type="signal peptide" evidence="2">
    <location>
        <begin position="1"/>
        <end position="20"/>
    </location>
</feature>
<dbReference type="PANTHER" id="PTHR47245:SF2">
    <property type="entry name" value="PEPTIDYL-PROLYL CIS-TRANS ISOMERASE HP_0175-RELATED"/>
    <property type="match status" value="1"/>
</dbReference>
<dbReference type="Gene3D" id="1.10.8.1040">
    <property type="match status" value="1"/>
</dbReference>
<keyword evidence="2" id="KW-0732">Signal</keyword>
<dbReference type="KEGG" id="aell:AELL_0509"/>
<reference evidence="4 6" key="2">
    <citation type="submission" date="2018-08" db="EMBL/GenBank/DDBJ databases">
        <title>Complete genome of the Arcobacter ellisii type strain LMG 26155.</title>
        <authorList>
            <person name="Miller W.G."/>
            <person name="Yee E."/>
            <person name="Bono J.L."/>
        </authorList>
    </citation>
    <scope>NUCLEOTIDE SEQUENCE [LARGE SCALE GENOMIC DNA]</scope>
    <source>
        <strain evidence="4 6">LMG 26155</strain>
    </source>
</reference>
<dbReference type="Gene3D" id="3.10.50.40">
    <property type="match status" value="1"/>
</dbReference>
<sequence length="269" mass="30608">MKKIVSSFVASVALITTLNAADFYATVDGEQITKQDISMALQDPRIDFDKLPENAKKQVLEQIINRKLLAKKAIEDGIEKDPQYIETITKIKEDLAFQVWQKNQIEKIKFTDAEKKDFYEKNKEKFVMPETLEASHILVKTEKEAFDIIKQLDKATNKEEKFKELALAKTEDPTGKKNGGYLGKFAADQMVPEFSSAAKALTKGSYSKVPTKTQFGYHIIYLKDKIPSKSLTFNEVESNISQILLGNTYNKKVKELTDELRKDAKIVIK</sequence>
<name>A0A347U5S3_9BACT</name>
<evidence type="ECO:0000313" key="4">
    <source>
        <dbReference type="EMBL" id="AXX94201.1"/>
    </source>
</evidence>
<dbReference type="SUPFAM" id="SSF109998">
    <property type="entry name" value="Triger factor/SurA peptide-binding domain-like"/>
    <property type="match status" value="1"/>
</dbReference>
<dbReference type="PANTHER" id="PTHR47245">
    <property type="entry name" value="PEPTIDYLPROLYL ISOMERASE"/>
    <property type="match status" value="1"/>
</dbReference>
<dbReference type="GO" id="GO:0003755">
    <property type="term" value="F:peptidyl-prolyl cis-trans isomerase activity"/>
    <property type="evidence" value="ECO:0007669"/>
    <property type="project" value="UniProtKB-KW"/>
</dbReference>
<reference evidence="5 7" key="1">
    <citation type="submission" date="2017-09" db="EMBL/GenBank/DDBJ databases">
        <title>Genomics of the genus Arcobacter.</title>
        <authorList>
            <person name="Perez-Cataluna A."/>
            <person name="Figueras M.J."/>
            <person name="Salas-Masso N."/>
        </authorList>
    </citation>
    <scope>NUCLEOTIDE SEQUENCE [LARGE SCALE GENOMIC DNA]</scope>
    <source>
        <strain evidence="5 7">CECT 7837</strain>
    </source>
</reference>
<evidence type="ECO:0000313" key="7">
    <source>
        <dbReference type="Proteomes" id="UP000290588"/>
    </source>
</evidence>
<dbReference type="InterPro" id="IPR027304">
    <property type="entry name" value="Trigger_fact/SurA_dom_sf"/>
</dbReference>
<evidence type="ECO:0000256" key="1">
    <source>
        <dbReference type="PROSITE-ProRule" id="PRU00278"/>
    </source>
</evidence>
<dbReference type="EMBL" id="CP032097">
    <property type="protein sequence ID" value="AXX94201.1"/>
    <property type="molecule type" value="Genomic_DNA"/>
</dbReference>
<dbReference type="InterPro" id="IPR000297">
    <property type="entry name" value="PPIase_PpiC"/>
</dbReference>
<dbReference type="InterPro" id="IPR050245">
    <property type="entry name" value="PrsA_foldase"/>
</dbReference>
<dbReference type="RefSeq" id="WP_118916440.1">
    <property type="nucleotide sequence ID" value="NZ_CP032097.1"/>
</dbReference>
<proteinExistence type="predicted"/>
<accession>A0A347U5S3</accession>
<dbReference type="InterPro" id="IPR046357">
    <property type="entry name" value="PPIase_dom_sf"/>
</dbReference>
<keyword evidence="6" id="KW-1185">Reference proteome</keyword>
<keyword evidence="1 5" id="KW-0413">Isomerase</keyword>
<evidence type="ECO:0000313" key="6">
    <source>
        <dbReference type="Proteomes" id="UP000262582"/>
    </source>
</evidence>
<dbReference type="PROSITE" id="PS50198">
    <property type="entry name" value="PPIC_PPIASE_2"/>
    <property type="match status" value="1"/>
</dbReference>
<evidence type="ECO:0000313" key="5">
    <source>
        <dbReference type="EMBL" id="RXI32557.1"/>
    </source>
</evidence>
<dbReference type="Proteomes" id="UP000290588">
    <property type="component" value="Unassembled WGS sequence"/>
</dbReference>
<keyword evidence="1" id="KW-0697">Rotamase</keyword>
<dbReference type="EMBL" id="NXIG01000002">
    <property type="protein sequence ID" value="RXI32557.1"/>
    <property type="molecule type" value="Genomic_DNA"/>
</dbReference>
<protein>
    <submittedName>
        <fullName evidence="4">Major antigenic peptide / PpiC-type peptidyl-prolyl cis-trans isomerase</fullName>
    </submittedName>
    <submittedName>
        <fullName evidence="5">Peptidylprolyl isomerase</fullName>
    </submittedName>
</protein>
<dbReference type="SUPFAM" id="SSF54534">
    <property type="entry name" value="FKBP-like"/>
    <property type="match status" value="1"/>
</dbReference>
<dbReference type="AlphaFoldDB" id="A0A347U5S3"/>
<dbReference type="Pfam" id="PF13145">
    <property type="entry name" value="Rotamase_2"/>
    <property type="match status" value="1"/>
</dbReference>
<feature type="domain" description="PpiC" evidence="3">
    <location>
        <begin position="129"/>
        <end position="224"/>
    </location>
</feature>
<dbReference type="Proteomes" id="UP000262582">
    <property type="component" value="Chromosome"/>
</dbReference>
<organism evidence="5 7">
    <name type="scientific">Arcobacter ellisii</name>
    <dbReference type="NCBI Taxonomy" id="913109"/>
    <lineage>
        <taxon>Bacteria</taxon>
        <taxon>Pseudomonadati</taxon>
        <taxon>Campylobacterota</taxon>
        <taxon>Epsilonproteobacteria</taxon>
        <taxon>Campylobacterales</taxon>
        <taxon>Arcobacteraceae</taxon>
        <taxon>Arcobacter</taxon>
    </lineage>
</organism>
<gene>
    <name evidence="4" type="primary">peb4</name>
    <name evidence="4" type="ORF">AELL_0509</name>
    <name evidence="5" type="ORF">CP962_02820</name>
</gene>